<evidence type="ECO:0000313" key="2">
    <source>
        <dbReference type="EMBL" id="PPQ66944.1"/>
    </source>
</evidence>
<accession>A0A409VL02</accession>
<gene>
    <name evidence="2" type="ORF">CVT24_008542</name>
</gene>
<feature type="compositionally biased region" description="Acidic residues" evidence="1">
    <location>
        <begin position="118"/>
        <end position="132"/>
    </location>
</feature>
<dbReference type="OrthoDB" id="10672975at2759"/>
<proteinExistence type="predicted"/>
<dbReference type="InParanoid" id="A0A409VL02"/>
<evidence type="ECO:0000256" key="1">
    <source>
        <dbReference type="SAM" id="MobiDB-lite"/>
    </source>
</evidence>
<reference evidence="2 3" key="1">
    <citation type="journal article" date="2018" name="Evol. Lett.">
        <title>Horizontal gene cluster transfer increased hallucinogenic mushroom diversity.</title>
        <authorList>
            <person name="Reynolds H.T."/>
            <person name="Vijayakumar V."/>
            <person name="Gluck-Thaler E."/>
            <person name="Korotkin H.B."/>
            <person name="Matheny P.B."/>
            <person name="Slot J.C."/>
        </authorList>
    </citation>
    <scope>NUCLEOTIDE SEQUENCE [LARGE SCALE GENOMIC DNA]</scope>
    <source>
        <strain evidence="2 3">2629</strain>
    </source>
</reference>
<protein>
    <submittedName>
        <fullName evidence="2">Uncharacterized protein</fullName>
    </submittedName>
</protein>
<feature type="region of interest" description="Disordered" evidence="1">
    <location>
        <begin position="108"/>
        <end position="136"/>
    </location>
</feature>
<name>A0A409VL02_9AGAR</name>
<evidence type="ECO:0000313" key="3">
    <source>
        <dbReference type="Proteomes" id="UP000284842"/>
    </source>
</evidence>
<sequence length="162" mass="18139">MMKTTIERRLLPEGAHSNASDSASFDVETHSYPFANFPQIRSHIHPRYVILASWAGLDKIPDQEAALMDMDVANGRILKLQRTYRHWLSRARILPGCARLDATFVGPNGEAAMGTEGGDGDGDEQKEEEEGYETDHVRMFPMPPLCERQCAMRNEDSASDSE</sequence>
<dbReference type="AlphaFoldDB" id="A0A409VL02"/>
<dbReference type="EMBL" id="NHTK01006030">
    <property type="protein sequence ID" value="PPQ66944.1"/>
    <property type="molecule type" value="Genomic_DNA"/>
</dbReference>
<organism evidence="2 3">
    <name type="scientific">Panaeolus cyanescens</name>
    <dbReference type="NCBI Taxonomy" id="181874"/>
    <lineage>
        <taxon>Eukaryota</taxon>
        <taxon>Fungi</taxon>
        <taxon>Dikarya</taxon>
        <taxon>Basidiomycota</taxon>
        <taxon>Agaricomycotina</taxon>
        <taxon>Agaricomycetes</taxon>
        <taxon>Agaricomycetidae</taxon>
        <taxon>Agaricales</taxon>
        <taxon>Agaricineae</taxon>
        <taxon>Galeropsidaceae</taxon>
        <taxon>Panaeolus</taxon>
    </lineage>
</organism>
<keyword evidence="3" id="KW-1185">Reference proteome</keyword>
<comment type="caution">
    <text evidence="2">The sequence shown here is derived from an EMBL/GenBank/DDBJ whole genome shotgun (WGS) entry which is preliminary data.</text>
</comment>
<dbReference type="Proteomes" id="UP000284842">
    <property type="component" value="Unassembled WGS sequence"/>
</dbReference>